<organism evidence="3 4">
    <name type="scientific">Phyllostomus discolor</name>
    <name type="common">pale spear-nosed bat</name>
    <dbReference type="NCBI Taxonomy" id="89673"/>
    <lineage>
        <taxon>Eukaryota</taxon>
        <taxon>Metazoa</taxon>
        <taxon>Chordata</taxon>
        <taxon>Craniata</taxon>
        <taxon>Vertebrata</taxon>
        <taxon>Euteleostomi</taxon>
        <taxon>Mammalia</taxon>
        <taxon>Eutheria</taxon>
        <taxon>Laurasiatheria</taxon>
        <taxon>Chiroptera</taxon>
        <taxon>Yangochiroptera</taxon>
        <taxon>Phyllostomidae</taxon>
        <taxon>Phyllostominae</taxon>
        <taxon>Phyllostomus</taxon>
    </lineage>
</organism>
<dbReference type="GO" id="GO:0045095">
    <property type="term" value="C:keratin filament"/>
    <property type="evidence" value="ECO:0007669"/>
    <property type="project" value="InterPro"/>
</dbReference>
<gene>
    <name evidence="3" type="ORF">HJG60_007456</name>
</gene>
<dbReference type="EMBL" id="JABVXQ010000003">
    <property type="protein sequence ID" value="KAF6119403.1"/>
    <property type="molecule type" value="Genomic_DNA"/>
</dbReference>
<reference evidence="3 4" key="1">
    <citation type="journal article" date="2020" name="Nature">
        <title>Six reference-quality genomes reveal evolution of bat adaptations.</title>
        <authorList>
            <person name="Jebb D."/>
            <person name="Huang Z."/>
            <person name="Pippel M."/>
            <person name="Hughes G.M."/>
            <person name="Lavrichenko K."/>
            <person name="Devanna P."/>
            <person name="Winkler S."/>
            <person name="Jermiin L.S."/>
            <person name="Skirmuntt E.C."/>
            <person name="Katzourakis A."/>
            <person name="Burkitt-Gray L."/>
            <person name="Ray D.A."/>
            <person name="Sullivan K.A.M."/>
            <person name="Roscito J.G."/>
            <person name="Kirilenko B.M."/>
            <person name="Davalos L.M."/>
            <person name="Corthals A.P."/>
            <person name="Power M.L."/>
            <person name="Jones G."/>
            <person name="Ransome R.D."/>
            <person name="Dechmann D.K.N."/>
            <person name="Locatelli A.G."/>
            <person name="Puechmaille S.J."/>
            <person name="Fedrigo O."/>
            <person name="Jarvis E.D."/>
            <person name="Hiller M."/>
            <person name="Vernes S.C."/>
            <person name="Myers E.W."/>
            <person name="Teeling E.C."/>
        </authorList>
    </citation>
    <scope>NUCLEOTIDE SEQUENCE [LARGE SCALE GENOMIC DNA]</scope>
    <source>
        <strain evidence="3">Bat1K_MPI-CBG_1</strain>
    </source>
</reference>
<name>A0A834ARV2_9CHIR</name>
<accession>A0A834ARV2</accession>
<dbReference type="AlphaFoldDB" id="A0A834ARV2"/>
<evidence type="ECO:0000256" key="1">
    <source>
        <dbReference type="ARBA" id="ARBA00022744"/>
    </source>
</evidence>
<dbReference type="Proteomes" id="UP000664940">
    <property type="component" value="Unassembled WGS sequence"/>
</dbReference>
<feature type="region of interest" description="Disordered" evidence="2">
    <location>
        <begin position="83"/>
        <end position="156"/>
    </location>
</feature>
<dbReference type="InterPro" id="IPR007659">
    <property type="entry name" value="Keratin_matx"/>
</dbReference>
<feature type="compositionally biased region" description="Low complexity" evidence="2">
    <location>
        <begin position="99"/>
        <end position="116"/>
    </location>
</feature>
<proteinExistence type="predicted"/>
<protein>
    <submittedName>
        <fullName evidence="3">Keratin associated protein 24-1</fullName>
    </submittedName>
</protein>
<comment type="caution">
    <text evidence="3">The sequence shown here is derived from an EMBL/GenBank/DDBJ whole genome shotgun (WGS) entry which is preliminary data.</text>
</comment>
<dbReference type="PANTHER" id="PTHR23260:SF2">
    <property type="entry name" value="KERATIN-ASSOCIATED PROTEIN 24-1"/>
    <property type="match status" value="1"/>
</dbReference>
<evidence type="ECO:0000313" key="3">
    <source>
        <dbReference type="EMBL" id="KAF6119403.1"/>
    </source>
</evidence>
<dbReference type="GO" id="GO:0005198">
    <property type="term" value="F:structural molecule activity"/>
    <property type="evidence" value="ECO:0007669"/>
    <property type="project" value="InterPro"/>
</dbReference>
<dbReference type="GO" id="GO:0005829">
    <property type="term" value="C:cytosol"/>
    <property type="evidence" value="ECO:0007669"/>
    <property type="project" value="UniProtKB-ARBA"/>
</dbReference>
<feature type="compositionally biased region" description="Low complexity" evidence="2">
    <location>
        <begin position="137"/>
        <end position="147"/>
    </location>
</feature>
<dbReference type="PANTHER" id="PTHR23260">
    <property type="entry name" value="KERATIN ASSOCIATED PROTEIN 3-3-RELATED"/>
    <property type="match status" value="1"/>
</dbReference>
<evidence type="ECO:0000256" key="2">
    <source>
        <dbReference type="SAM" id="MobiDB-lite"/>
    </source>
</evidence>
<feature type="compositionally biased region" description="Low complexity" evidence="2">
    <location>
        <begin position="83"/>
        <end position="92"/>
    </location>
</feature>
<evidence type="ECO:0000313" key="4">
    <source>
        <dbReference type="Proteomes" id="UP000664940"/>
    </source>
</evidence>
<sequence>MCLLGPSGHCYLPVVTPVAFCPRGGSPASGLGLPSSCQGSLWLLEHRPDSEGDGAPSCRPGACTVGGAPWSCREPCDPAAAVGTTTRGARGTASGGPRHGPRAQTAGGRTTRAGGALIPRAPAARGTLADRPQGLGRRSSAPRSSRPLPHCRPSSLGGRGYQTWGFTPGGFSPSCGAASGCQSPTYWVRNCPSPRYRPVSCAPPRYLPSSLGGCLSCVPSSFPPLRYLRPGCY</sequence>
<keyword evidence="1 3" id="KW-0416">Keratin</keyword>